<dbReference type="InterPro" id="IPR000073">
    <property type="entry name" value="AB_hydrolase_1"/>
</dbReference>
<dbReference type="EMBL" id="CP011770">
    <property type="protein sequence ID" value="AKM09842.1"/>
    <property type="molecule type" value="Genomic_DNA"/>
</dbReference>
<dbReference type="PATRIC" id="fig|1348774.3.peg.1539"/>
<evidence type="ECO:0000313" key="1">
    <source>
        <dbReference type="EMBL" id="AKM09842.1"/>
    </source>
</evidence>
<dbReference type="STRING" id="1348774.AB433_07365"/>
<dbReference type="AlphaFoldDB" id="A0A0G3XF59"/>
<keyword evidence="2" id="KW-1185">Reference proteome</keyword>
<dbReference type="Proteomes" id="UP000035287">
    <property type="component" value="Chromosome"/>
</dbReference>
<dbReference type="OrthoDB" id="9780765at2"/>
<protein>
    <submittedName>
        <fullName evidence="1">Uncharacterized protein</fullName>
    </submittedName>
</protein>
<dbReference type="RefSeq" id="WP_047820526.1">
    <property type="nucleotide sequence ID" value="NZ_CP011770.1"/>
</dbReference>
<reference evidence="1 2" key="1">
    <citation type="submission" date="2015-06" db="EMBL/GenBank/DDBJ databases">
        <authorList>
            <person name="Zeng Y."/>
            <person name="Huang Y."/>
        </authorList>
    </citation>
    <scope>NUCLEOTIDE SEQUENCE [LARGE SCALE GENOMIC DNA]</scope>
    <source>
        <strain evidence="1 2">PQ-2</strain>
    </source>
</reference>
<evidence type="ECO:0000313" key="2">
    <source>
        <dbReference type="Proteomes" id="UP000035287"/>
    </source>
</evidence>
<dbReference type="KEGG" id="cna:AB433_07365"/>
<proteinExistence type="predicted"/>
<gene>
    <name evidence="1" type="ORF">AB433_07365</name>
</gene>
<organism evidence="1 2">
    <name type="scientific">Croceicoccus naphthovorans</name>
    <dbReference type="NCBI Taxonomy" id="1348774"/>
    <lineage>
        <taxon>Bacteria</taxon>
        <taxon>Pseudomonadati</taxon>
        <taxon>Pseudomonadota</taxon>
        <taxon>Alphaproteobacteria</taxon>
        <taxon>Sphingomonadales</taxon>
        <taxon>Erythrobacteraceae</taxon>
        <taxon>Croceicoccus</taxon>
    </lineage>
</organism>
<name>A0A0G3XF59_9SPHN</name>
<dbReference type="Gene3D" id="3.40.50.1820">
    <property type="entry name" value="alpha/beta hydrolase"/>
    <property type="match status" value="1"/>
</dbReference>
<sequence>MANPPKILFVHGAAADARVWTPIIAALPAEWQTEAITLSYFGEAEWPDDGSRFGPRLHAMEVAALADAMGGDVHLVCWSYAVHVGLQALLDAPARFASALFYEAGLAQYVSDPDDRATYGKDAHSMYGAVGAVMQKEGPEAAVRQLVGRSFATLAQDRQAMYLSNAPMLSLLMGGGEPPTEIGPDKLATIKTRCCVAMGANTRPAFSIPSKALAQHLPNATLDIVAGADHFMPETNPALFAAIVEDWIGGGAFG</sequence>
<dbReference type="InterPro" id="IPR029058">
    <property type="entry name" value="AB_hydrolase_fold"/>
</dbReference>
<dbReference type="SUPFAM" id="SSF53474">
    <property type="entry name" value="alpha/beta-Hydrolases"/>
    <property type="match status" value="1"/>
</dbReference>
<accession>A0A0G3XF59</accession>
<dbReference type="Pfam" id="PF12697">
    <property type="entry name" value="Abhydrolase_6"/>
    <property type="match status" value="1"/>
</dbReference>